<gene>
    <name evidence="3" type="ORF">ACJIZ3_020105</name>
</gene>
<feature type="region of interest" description="Disordered" evidence="2">
    <location>
        <begin position="418"/>
        <end position="456"/>
    </location>
</feature>
<dbReference type="InterPro" id="IPR005061">
    <property type="entry name" value="Ist1"/>
</dbReference>
<evidence type="ECO:0000256" key="2">
    <source>
        <dbReference type="SAM" id="MobiDB-lite"/>
    </source>
</evidence>
<dbReference type="EMBL" id="JBJXBP010000006">
    <property type="protein sequence ID" value="KAL3824076.1"/>
    <property type="molecule type" value="Genomic_DNA"/>
</dbReference>
<proteinExistence type="inferred from homology"/>
<keyword evidence="4" id="KW-1185">Reference proteome</keyword>
<dbReference type="FunFam" id="1.20.1260.60:FF:000002">
    <property type="entry name" value="Vacuolar protein sorting-associated protein IST1"/>
    <property type="match status" value="1"/>
</dbReference>
<dbReference type="Proteomes" id="UP001634393">
    <property type="component" value="Unassembled WGS sequence"/>
</dbReference>
<dbReference type="Pfam" id="PF03398">
    <property type="entry name" value="Ist1"/>
    <property type="match status" value="1"/>
</dbReference>
<dbReference type="PANTHER" id="PTHR12161:SF83">
    <property type="entry name" value="IST1-LIKE PROTEIN"/>
    <property type="match status" value="1"/>
</dbReference>
<evidence type="ECO:0000256" key="1">
    <source>
        <dbReference type="ARBA" id="ARBA00005536"/>
    </source>
</evidence>
<name>A0ABD3SHN4_9LAMI</name>
<comment type="caution">
    <text evidence="3">The sequence shown here is derived from an EMBL/GenBank/DDBJ whole genome shotgun (WGS) entry which is preliminary data.</text>
</comment>
<dbReference type="InterPro" id="IPR042277">
    <property type="entry name" value="IST1-like"/>
</dbReference>
<protein>
    <submittedName>
        <fullName evidence="3">Uncharacterized protein</fullName>
    </submittedName>
</protein>
<sequence>MGKKLDALLGKGFKTSKFKAMAHMAISRLAVLRNQRQARCAIARSDVVEFLNVGNHERALLRAEQVIKEQNMLDVFVVLEGYCHLMIERVSLIEKEKTCPEELKEAISSLIYASTRCGEFPELQEIRTIFTSRFGKEFANRAVELRNNCGVNPKIIQKLSTRMASLETKMKVLKEIASDNNIVMQIQEEDQDKQSTISSTAVSEVITPVENKQLHAENLEIRGEELTDSFKMRRTYRDVADAAQAAFESAAYAAVAARAAVELSRSGSRGPHDLTVTIEPTVQSELQYNELRDSFEDEHMKTEVKFEKIHPLQNYDLEAKKGNDSEEFKKSSDSVDENVNEMKMLSDEEGRVETRAREVVSDESDGENEKKSRIPWTRTYSVESDEKNDIVEGSSRKPKYSVHEHSVLRSQVAPKMELGLGNSPEHFTAENRTQSAEPLNINKRPISVRTRRAHGR</sequence>
<feature type="region of interest" description="Disordered" evidence="2">
    <location>
        <begin position="318"/>
        <end position="337"/>
    </location>
</feature>
<evidence type="ECO:0000313" key="3">
    <source>
        <dbReference type="EMBL" id="KAL3824076.1"/>
    </source>
</evidence>
<dbReference type="Gene3D" id="1.20.1260.60">
    <property type="entry name" value="Vacuolar protein sorting-associated protein Ist1"/>
    <property type="match status" value="1"/>
</dbReference>
<evidence type="ECO:0000313" key="4">
    <source>
        <dbReference type="Proteomes" id="UP001634393"/>
    </source>
</evidence>
<accession>A0ABD3SHN4</accession>
<comment type="similarity">
    <text evidence="1">Belongs to the IST1 family.</text>
</comment>
<dbReference type="AlphaFoldDB" id="A0ABD3SHN4"/>
<reference evidence="3 4" key="1">
    <citation type="submission" date="2024-12" db="EMBL/GenBank/DDBJ databases">
        <title>The unique morphological basis and parallel evolutionary history of personate flowers in Penstemon.</title>
        <authorList>
            <person name="Depatie T.H."/>
            <person name="Wessinger C.A."/>
        </authorList>
    </citation>
    <scope>NUCLEOTIDE SEQUENCE [LARGE SCALE GENOMIC DNA]</scope>
    <source>
        <strain evidence="3">WTNN_2</strain>
        <tissue evidence="3">Leaf</tissue>
    </source>
</reference>
<feature type="compositionally biased region" description="Basic and acidic residues" evidence="2">
    <location>
        <begin position="344"/>
        <end position="360"/>
    </location>
</feature>
<organism evidence="3 4">
    <name type="scientific">Penstemon smallii</name>
    <dbReference type="NCBI Taxonomy" id="265156"/>
    <lineage>
        <taxon>Eukaryota</taxon>
        <taxon>Viridiplantae</taxon>
        <taxon>Streptophyta</taxon>
        <taxon>Embryophyta</taxon>
        <taxon>Tracheophyta</taxon>
        <taxon>Spermatophyta</taxon>
        <taxon>Magnoliopsida</taxon>
        <taxon>eudicotyledons</taxon>
        <taxon>Gunneridae</taxon>
        <taxon>Pentapetalae</taxon>
        <taxon>asterids</taxon>
        <taxon>lamiids</taxon>
        <taxon>Lamiales</taxon>
        <taxon>Plantaginaceae</taxon>
        <taxon>Cheloneae</taxon>
        <taxon>Penstemon</taxon>
    </lineage>
</organism>
<feature type="region of interest" description="Disordered" evidence="2">
    <location>
        <begin position="344"/>
        <end position="405"/>
    </location>
</feature>
<feature type="compositionally biased region" description="Basic and acidic residues" evidence="2">
    <location>
        <begin position="318"/>
        <end position="333"/>
    </location>
</feature>
<dbReference type="PANTHER" id="PTHR12161">
    <property type="entry name" value="IST1 FAMILY MEMBER"/>
    <property type="match status" value="1"/>
</dbReference>